<feature type="region of interest" description="Disordered" evidence="1">
    <location>
        <begin position="143"/>
        <end position="163"/>
    </location>
</feature>
<gene>
    <name evidence="3" type="ORF">AMTR_s00099p00128470</name>
</gene>
<dbReference type="eggNOG" id="ENOG502QW59">
    <property type="taxonomic scope" value="Eukaryota"/>
</dbReference>
<reference evidence="4" key="1">
    <citation type="journal article" date="2013" name="Science">
        <title>The Amborella genome and the evolution of flowering plants.</title>
        <authorList>
            <consortium name="Amborella Genome Project"/>
        </authorList>
    </citation>
    <scope>NUCLEOTIDE SEQUENCE [LARGE SCALE GENOMIC DNA]</scope>
</reference>
<name>W1NYK0_AMBTC</name>
<protein>
    <recommendedName>
        <fullName evidence="2">Myb/SANT-like domain-containing protein</fullName>
    </recommendedName>
</protein>
<dbReference type="Gramene" id="ERM99759">
    <property type="protein sequence ID" value="ERM99759"/>
    <property type="gene ID" value="AMTR_s00099p00128470"/>
</dbReference>
<dbReference type="PANTHER" id="PTHR46929">
    <property type="entry name" value="EXPRESSED PROTEIN"/>
    <property type="match status" value="1"/>
</dbReference>
<dbReference type="PANTHER" id="PTHR46929:SF3">
    <property type="entry name" value="MYB_SANT-LIKE DOMAIN-CONTAINING PROTEIN"/>
    <property type="match status" value="1"/>
</dbReference>
<organism evidence="3 4">
    <name type="scientific">Amborella trichopoda</name>
    <dbReference type="NCBI Taxonomy" id="13333"/>
    <lineage>
        <taxon>Eukaryota</taxon>
        <taxon>Viridiplantae</taxon>
        <taxon>Streptophyta</taxon>
        <taxon>Embryophyta</taxon>
        <taxon>Tracheophyta</taxon>
        <taxon>Spermatophyta</taxon>
        <taxon>Magnoliopsida</taxon>
        <taxon>Amborellales</taxon>
        <taxon>Amborellaceae</taxon>
        <taxon>Amborella</taxon>
    </lineage>
</organism>
<dbReference type="EMBL" id="KI394994">
    <property type="protein sequence ID" value="ERM99759.1"/>
    <property type="molecule type" value="Genomic_DNA"/>
</dbReference>
<dbReference type="HOGENOM" id="CLU_063793_0_0_1"/>
<dbReference type="Proteomes" id="UP000017836">
    <property type="component" value="Unassembled WGS sequence"/>
</dbReference>
<dbReference type="Pfam" id="PF12776">
    <property type="entry name" value="Myb_DNA-bind_3"/>
    <property type="match status" value="1"/>
</dbReference>
<dbReference type="KEGG" id="atr:18427797"/>
<keyword evidence="4" id="KW-1185">Reference proteome</keyword>
<evidence type="ECO:0000313" key="3">
    <source>
        <dbReference type="EMBL" id="ERM99759.1"/>
    </source>
</evidence>
<feature type="domain" description="Myb/SANT-like" evidence="2">
    <location>
        <begin position="15"/>
        <end position="109"/>
    </location>
</feature>
<dbReference type="AlphaFoldDB" id="W1NYK0"/>
<evidence type="ECO:0000259" key="2">
    <source>
        <dbReference type="Pfam" id="PF12776"/>
    </source>
</evidence>
<sequence length="300" mass="34538">MSSSTPGTQDRNKATWPPWHDEFLVQQLVEQQNAGRKCDTRWNKEAWKIMIVKFNRQFKTTFTIDQLKSRKKQLYKQYKTIKKLLGQSGFQWDDQMHMVTAAEDVWNGYLLAHHEEKQYRYKCFPLYEQFAVIFEDMSAEGKAEQSTTQLDEKEQSKRDLEAPDAQTELHVSLALDNDGPEVNEVEGEASQSNTQWPITPVTARHPKKRSRMGAGHRTTNALANIEVQNTNHIQGKMIGCGNEGLFSYRSCLNELQGLQGFSETEVVQLVEILKDAYNRDAFMTLKGSVRVAWLRSKIGE</sequence>
<dbReference type="OrthoDB" id="76215at2759"/>
<evidence type="ECO:0000313" key="4">
    <source>
        <dbReference type="Proteomes" id="UP000017836"/>
    </source>
</evidence>
<accession>W1NYK0</accession>
<proteinExistence type="predicted"/>
<dbReference type="OMA" id="CKTHASV"/>
<evidence type="ECO:0000256" key="1">
    <source>
        <dbReference type="SAM" id="MobiDB-lite"/>
    </source>
</evidence>
<feature type="compositionally biased region" description="Basic and acidic residues" evidence="1">
    <location>
        <begin position="150"/>
        <end position="161"/>
    </location>
</feature>
<dbReference type="InterPro" id="IPR024752">
    <property type="entry name" value="Myb/SANT-like_dom"/>
</dbReference>